<evidence type="ECO:0000313" key="1">
    <source>
        <dbReference type="EMBL" id="KIL60633.1"/>
    </source>
</evidence>
<dbReference type="AlphaFoldDB" id="A0A0C2WWA7"/>
<dbReference type="HOGENOM" id="CLU_2319820_0_0_1"/>
<organism evidence="1 2">
    <name type="scientific">Amanita muscaria (strain Koide BX008)</name>
    <dbReference type="NCBI Taxonomy" id="946122"/>
    <lineage>
        <taxon>Eukaryota</taxon>
        <taxon>Fungi</taxon>
        <taxon>Dikarya</taxon>
        <taxon>Basidiomycota</taxon>
        <taxon>Agaricomycotina</taxon>
        <taxon>Agaricomycetes</taxon>
        <taxon>Agaricomycetidae</taxon>
        <taxon>Agaricales</taxon>
        <taxon>Pluteineae</taxon>
        <taxon>Amanitaceae</taxon>
        <taxon>Amanita</taxon>
    </lineage>
</organism>
<proteinExistence type="predicted"/>
<accession>A0A0C2WWA7</accession>
<reference evidence="1 2" key="1">
    <citation type="submission" date="2014-04" db="EMBL/GenBank/DDBJ databases">
        <title>Evolutionary Origins and Diversification of the Mycorrhizal Mutualists.</title>
        <authorList>
            <consortium name="DOE Joint Genome Institute"/>
            <consortium name="Mycorrhizal Genomics Consortium"/>
            <person name="Kohler A."/>
            <person name="Kuo A."/>
            <person name="Nagy L.G."/>
            <person name="Floudas D."/>
            <person name="Copeland A."/>
            <person name="Barry K.W."/>
            <person name="Cichocki N."/>
            <person name="Veneault-Fourrey C."/>
            <person name="LaButti K."/>
            <person name="Lindquist E.A."/>
            <person name="Lipzen A."/>
            <person name="Lundell T."/>
            <person name="Morin E."/>
            <person name="Murat C."/>
            <person name="Riley R."/>
            <person name="Ohm R."/>
            <person name="Sun H."/>
            <person name="Tunlid A."/>
            <person name="Henrissat B."/>
            <person name="Grigoriev I.V."/>
            <person name="Hibbett D.S."/>
            <person name="Martin F."/>
        </authorList>
    </citation>
    <scope>NUCLEOTIDE SEQUENCE [LARGE SCALE GENOMIC DNA]</scope>
    <source>
        <strain evidence="1 2">Koide BX008</strain>
    </source>
</reference>
<name>A0A0C2WWA7_AMAMK</name>
<dbReference type="Proteomes" id="UP000054549">
    <property type="component" value="Unassembled WGS sequence"/>
</dbReference>
<dbReference type="InParanoid" id="A0A0C2WWA7"/>
<dbReference type="EMBL" id="KN818295">
    <property type="protein sequence ID" value="KIL60633.1"/>
    <property type="molecule type" value="Genomic_DNA"/>
</dbReference>
<evidence type="ECO:0000313" key="2">
    <source>
        <dbReference type="Proteomes" id="UP000054549"/>
    </source>
</evidence>
<protein>
    <submittedName>
        <fullName evidence="1">Uncharacterized protein</fullName>
    </submittedName>
</protein>
<sequence length="99" mass="11014">MTTIEVSEESPTEAALKIEARIHGLVAPYTDEQLKAIRSISILPGDGGPFGLPKAYHIPFRPIADPVAAARARQRRRKMFALTKAAFPDLRVSIPFRFR</sequence>
<gene>
    <name evidence="1" type="ORF">M378DRAFT_13991</name>
</gene>
<keyword evidence="2" id="KW-1185">Reference proteome</keyword>